<gene>
    <name evidence="1" type="ORF">F2Q68_00019884</name>
</gene>
<organism evidence="1 2">
    <name type="scientific">Brassica cretica</name>
    <name type="common">Mustard</name>
    <dbReference type="NCBI Taxonomy" id="69181"/>
    <lineage>
        <taxon>Eukaryota</taxon>
        <taxon>Viridiplantae</taxon>
        <taxon>Streptophyta</taxon>
        <taxon>Embryophyta</taxon>
        <taxon>Tracheophyta</taxon>
        <taxon>Spermatophyta</taxon>
        <taxon>Magnoliopsida</taxon>
        <taxon>eudicotyledons</taxon>
        <taxon>Gunneridae</taxon>
        <taxon>Pentapetalae</taxon>
        <taxon>rosids</taxon>
        <taxon>malvids</taxon>
        <taxon>Brassicales</taxon>
        <taxon>Brassicaceae</taxon>
        <taxon>Brassiceae</taxon>
        <taxon>Brassica</taxon>
    </lineage>
</organism>
<dbReference type="Proteomes" id="UP000712281">
    <property type="component" value="Unassembled WGS sequence"/>
</dbReference>
<dbReference type="EMBL" id="QGKW02002228">
    <property type="protein sequence ID" value="KAF2535487.1"/>
    <property type="molecule type" value="Genomic_DNA"/>
</dbReference>
<dbReference type="AlphaFoldDB" id="A0A8S9FSV5"/>
<evidence type="ECO:0000313" key="2">
    <source>
        <dbReference type="Proteomes" id="UP000712281"/>
    </source>
</evidence>
<accession>A0A8S9FSV5</accession>
<protein>
    <recommendedName>
        <fullName evidence="3">FBD domain-containing protein</fullName>
    </recommendedName>
</protein>
<comment type="caution">
    <text evidence="1">The sequence shown here is derived from an EMBL/GenBank/DDBJ whole genome shotgun (WGS) entry which is preliminary data.</text>
</comment>
<proteinExistence type="predicted"/>
<reference evidence="1" key="1">
    <citation type="submission" date="2019-12" db="EMBL/GenBank/DDBJ databases">
        <title>Genome sequencing and annotation of Brassica cretica.</title>
        <authorList>
            <person name="Studholme D.J."/>
            <person name="Sarris P.F."/>
        </authorList>
    </citation>
    <scope>NUCLEOTIDE SEQUENCE</scope>
    <source>
        <strain evidence="1">PFS-001/15</strain>
        <tissue evidence="1">Leaf</tissue>
    </source>
</reference>
<evidence type="ECO:0000313" key="1">
    <source>
        <dbReference type="EMBL" id="KAF2535487.1"/>
    </source>
</evidence>
<sequence length="140" mass="15791">MLESLTLQSCILSCLDLSESPGLRRLDLEFFNSSPRKYDPSKYPSKDDYQVMMQTMLENLQNVEKLTVVLNFLQMLSVAEFHGVPFPTLKVKTLTLKTTILQSAVPGIAKLLQNSPELTNIILGNPLKRNKKNNIVVILI</sequence>
<name>A0A8S9FSV5_BRACR</name>
<evidence type="ECO:0008006" key="3">
    <source>
        <dbReference type="Google" id="ProtNLM"/>
    </source>
</evidence>